<evidence type="ECO:0000256" key="1">
    <source>
        <dbReference type="SAM" id="MobiDB-lite"/>
    </source>
</evidence>
<sequence length="198" mass="21894">MTDLNAALALQVLTGYHEVQHTIDELLAAKYRSLGGFGGWMAKRANRLTDGERRGGLLAIASDAGLAERVKHVPNVLGDVKAVRDSLAHSMTLHMVDEGVRGFKDGDLFSYSSAQLELTAWRIFWVLEHVLHTAEVADLSPAAPFNIVRRSGVRLVDAPPTVEPPARPIEDPSRIPRFDLRHAQMNERERRSQESSAP</sequence>
<name>A0ABW2HF23_9MICO</name>
<feature type="compositionally biased region" description="Basic and acidic residues" evidence="1">
    <location>
        <begin position="168"/>
        <end position="198"/>
    </location>
</feature>
<feature type="region of interest" description="Disordered" evidence="1">
    <location>
        <begin position="159"/>
        <end position="198"/>
    </location>
</feature>
<proteinExistence type="predicted"/>
<dbReference type="RefSeq" id="WP_262874035.1">
    <property type="nucleotide sequence ID" value="NZ_BAABKW010000012.1"/>
</dbReference>
<organism evidence="2 3">
    <name type="scientific">Microbacterium fluvii</name>
    <dbReference type="NCBI Taxonomy" id="415215"/>
    <lineage>
        <taxon>Bacteria</taxon>
        <taxon>Bacillati</taxon>
        <taxon>Actinomycetota</taxon>
        <taxon>Actinomycetes</taxon>
        <taxon>Micrococcales</taxon>
        <taxon>Microbacteriaceae</taxon>
        <taxon>Microbacterium</taxon>
    </lineage>
</organism>
<keyword evidence="3" id="KW-1185">Reference proteome</keyword>
<protein>
    <recommendedName>
        <fullName evidence="4">DinB family protein</fullName>
    </recommendedName>
</protein>
<accession>A0ABW2HF23</accession>
<dbReference type="EMBL" id="JBHTBE010000002">
    <property type="protein sequence ID" value="MFC7269105.1"/>
    <property type="molecule type" value="Genomic_DNA"/>
</dbReference>
<evidence type="ECO:0000313" key="2">
    <source>
        <dbReference type="EMBL" id="MFC7269105.1"/>
    </source>
</evidence>
<reference evidence="3" key="1">
    <citation type="journal article" date="2019" name="Int. J. Syst. Evol. Microbiol.">
        <title>The Global Catalogue of Microorganisms (GCM) 10K type strain sequencing project: providing services to taxonomists for standard genome sequencing and annotation.</title>
        <authorList>
            <consortium name="The Broad Institute Genomics Platform"/>
            <consortium name="The Broad Institute Genome Sequencing Center for Infectious Disease"/>
            <person name="Wu L."/>
            <person name="Ma J."/>
        </authorList>
    </citation>
    <scope>NUCLEOTIDE SEQUENCE [LARGE SCALE GENOMIC DNA]</scope>
    <source>
        <strain evidence="3">CGMCC 1.15772</strain>
    </source>
</reference>
<evidence type="ECO:0008006" key="4">
    <source>
        <dbReference type="Google" id="ProtNLM"/>
    </source>
</evidence>
<evidence type="ECO:0000313" key="3">
    <source>
        <dbReference type="Proteomes" id="UP001596507"/>
    </source>
</evidence>
<gene>
    <name evidence="2" type="ORF">ACFQRL_09065</name>
</gene>
<dbReference type="Proteomes" id="UP001596507">
    <property type="component" value="Unassembled WGS sequence"/>
</dbReference>
<comment type="caution">
    <text evidence="2">The sequence shown here is derived from an EMBL/GenBank/DDBJ whole genome shotgun (WGS) entry which is preliminary data.</text>
</comment>